<dbReference type="GO" id="GO:0005737">
    <property type="term" value="C:cytoplasm"/>
    <property type="evidence" value="ECO:0007669"/>
    <property type="project" value="TreeGrafter"/>
</dbReference>
<keyword evidence="2" id="KW-0808">Transferase</keyword>
<proteinExistence type="predicted"/>
<dbReference type="SFLD" id="SFLDG00358">
    <property type="entry name" value="Main_(cytGST)"/>
    <property type="match status" value="1"/>
</dbReference>
<dbReference type="Gene3D" id="1.20.1050.10">
    <property type="match status" value="1"/>
</dbReference>
<dbReference type="GO" id="GO:0004364">
    <property type="term" value="F:glutathione transferase activity"/>
    <property type="evidence" value="ECO:0007669"/>
    <property type="project" value="UniProtKB-EC"/>
</dbReference>
<evidence type="ECO:0000259" key="4">
    <source>
        <dbReference type="PROSITE" id="PS50405"/>
    </source>
</evidence>
<dbReference type="Pfam" id="PF00043">
    <property type="entry name" value="GST_C"/>
    <property type="match status" value="1"/>
</dbReference>
<dbReference type="InterPro" id="IPR040079">
    <property type="entry name" value="Glutathione_S-Trfase"/>
</dbReference>
<sequence>MITIHGSNISPFVRKTLICLTEKGIEFDLNAISPFPPPESHLKISPLGKIPAMTDGDLAIPDSSAICGYLEKRFPEPGLYPSDHGDYGRALWYEDWADNELPKATAALFFNRIAVRMMKREPDEDVISKIITEIQPGIFDYLETEIGDKTYLTGNAFSISDIAVTCQFTQMMYSGEALPKDTHPNITRFVEHHMQRDSFKQWINKDGFIKLD</sequence>
<dbReference type="SUPFAM" id="SSF52833">
    <property type="entry name" value="Thioredoxin-like"/>
    <property type="match status" value="1"/>
</dbReference>
<dbReference type="InterPro" id="IPR036282">
    <property type="entry name" value="Glutathione-S-Trfase_C_sf"/>
</dbReference>
<dbReference type="CDD" id="cd00299">
    <property type="entry name" value="GST_C_family"/>
    <property type="match status" value="1"/>
</dbReference>
<dbReference type="PROSITE" id="PS50404">
    <property type="entry name" value="GST_NTER"/>
    <property type="match status" value="1"/>
</dbReference>
<dbReference type="InterPro" id="IPR004045">
    <property type="entry name" value="Glutathione_S-Trfase_N"/>
</dbReference>
<gene>
    <name evidence="5" type="ORF">METZ01_LOCUS206387</name>
</gene>
<dbReference type="InterPro" id="IPR036249">
    <property type="entry name" value="Thioredoxin-like_sf"/>
</dbReference>
<evidence type="ECO:0000313" key="5">
    <source>
        <dbReference type="EMBL" id="SVB53533.1"/>
    </source>
</evidence>
<dbReference type="Gene3D" id="3.40.30.10">
    <property type="entry name" value="Glutaredoxin"/>
    <property type="match status" value="1"/>
</dbReference>
<dbReference type="EC" id="2.5.1.18" evidence="1"/>
<evidence type="ECO:0000256" key="2">
    <source>
        <dbReference type="ARBA" id="ARBA00022679"/>
    </source>
</evidence>
<protein>
    <recommendedName>
        <fullName evidence="1">glutathione transferase</fullName>
        <ecNumber evidence="1">2.5.1.18</ecNumber>
    </recommendedName>
</protein>
<organism evidence="5">
    <name type="scientific">marine metagenome</name>
    <dbReference type="NCBI Taxonomy" id="408172"/>
    <lineage>
        <taxon>unclassified sequences</taxon>
        <taxon>metagenomes</taxon>
        <taxon>ecological metagenomes</taxon>
    </lineage>
</organism>
<accession>A0A382EU99</accession>
<dbReference type="GO" id="GO:0043295">
    <property type="term" value="F:glutathione binding"/>
    <property type="evidence" value="ECO:0007669"/>
    <property type="project" value="TreeGrafter"/>
</dbReference>
<dbReference type="SFLD" id="SFLDS00019">
    <property type="entry name" value="Glutathione_Transferase_(cytos"/>
    <property type="match status" value="1"/>
</dbReference>
<evidence type="ECO:0000256" key="1">
    <source>
        <dbReference type="ARBA" id="ARBA00012452"/>
    </source>
</evidence>
<name>A0A382EU99_9ZZZZ</name>
<dbReference type="PANTHER" id="PTHR43900">
    <property type="entry name" value="GLUTATHIONE S-TRANSFERASE RHO"/>
    <property type="match status" value="1"/>
</dbReference>
<dbReference type="EMBL" id="UINC01046036">
    <property type="protein sequence ID" value="SVB53533.1"/>
    <property type="molecule type" value="Genomic_DNA"/>
</dbReference>
<evidence type="ECO:0000259" key="3">
    <source>
        <dbReference type="PROSITE" id="PS50404"/>
    </source>
</evidence>
<dbReference type="CDD" id="cd00570">
    <property type="entry name" value="GST_N_family"/>
    <property type="match status" value="1"/>
</dbReference>
<feature type="domain" description="GST C-terminal" evidence="4">
    <location>
        <begin position="83"/>
        <end position="212"/>
    </location>
</feature>
<dbReference type="PANTHER" id="PTHR43900:SF97">
    <property type="entry name" value="GLUTATHIONE TRANSFERASE"/>
    <property type="match status" value="1"/>
</dbReference>
<dbReference type="Pfam" id="PF13417">
    <property type="entry name" value="GST_N_3"/>
    <property type="match status" value="1"/>
</dbReference>
<feature type="domain" description="GST N-terminal" evidence="3">
    <location>
        <begin position="1"/>
        <end position="78"/>
    </location>
</feature>
<reference evidence="5" key="1">
    <citation type="submission" date="2018-05" db="EMBL/GenBank/DDBJ databases">
        <authorList>
            <person name="Lanie J.A."/>
            <person name="Ng W.-L."/>
            <person name="Kazmierczak K.M."/>
            <person name="Andrzejewski T.M."/>
            <person name="Davidsen T.M."/>
            <person name="Wayne K.J."/>
            <person name="Tettelin H."/>
            <person name="Glass J.I."/>
            <person name="Rusch D."/>
            <person name="Podicherti R."/>
            <person name="Tsui H.-C.T."/>
            <person name="Winkler M.E."/>
        </authorList>
    </citation>
    <scope>NUCLEOTIDE SEQUENCE</scope>
</reference>
<dbReference type="SUPFAM" id="SSF47616">
    <property type="entry name" value="GST C-terminal domain-like"/>
    <property type="match status" value="1"/>
</dbReference>
<dbReference type="InterPro" id="IPR004046">
    <property type="entry name" value="GST_C"/>
</dbReference>
<dbReference type="PROSITE" id="PS50405">
    <property type="entry name" value="GST_CTER"/>
    <property type="match status" value="1"/>
</dbReference>
<dbReference type="AlphaFoldDB" id="A0A382EU99"/>
<dbReference type="InterPro" id="IPR010987">
    <property type="entry name" value="Glutathione-S-Trfase_C-like"/>
</dbReference>